<comment type="caution">
    <text evidence="6">Lacks conserved residue(s) required for the propagation of feature annotation.</text>
</comment>
<feature type="non-terminal residue" evidence="9">
    <location>
        <position position="1"/>
    </location>
</feature>
<comment type="caution">
    <text evidence="9">The sequence shown here is derived from an EMBL/GenBank/DDBJ whole genome shotgun (WGS) entry which is preliminary data.</text>
</comment>
<dbReference type="SUPFAM" id="SSF53098">
    <property type="entry name" value="Ribonuclease H-like"/>
    <property type="match status" value="1"/>
</dbReference>
<proteinExistence type="inferred from homology"/>
<dbReference type="GO" id="GO:0003723">
    <property type="term" value="F:RNA binding"/>
    <property type="evidence" value="ECO:0007669"/>
    <property type="project" value="UniProtKB-UniRule"/>
</dbReference>
<dbReference type="InterPro" id="IPR024567">
    <property type="entry name" value="RNase_HII/HIII_dom"/>
</dbReference>
<dbReference type="GO" id="GO:0004523">
    <property type="term" value="F:RNA-DNA hybrid ribonuclease activity"/>
    <property type="evidence" value="ECO:0007669"/>
    <property type="project" value="UniProtKB-EC"/>
</dbReference>
<gene>
    <name evidence="9" type="ORF">UJA718_LOCUS33951</name>
</gene>
<evidence type="ECO:0000256" key="6">
    <source>
        <dbReference type="PROSITE-ProRule" id="PRU01319"/>
    </source>
</evidence>
<dbReference type="Pfam" id="PF01351">
    <property type="entry name" value="RNase_HII"/>
    <property type="match status" value="1"/>
</dbReference>
<protein>
    <recommendedName>
        <fullName evidence="7">Ribonuclease</fullName>
        <ecNumber evidence="7">3.1.26.4</ecNumber>
    </recommendedName>
</protein>
<sequence>MDTSEFEKNSLSNIILRSAYVPSENGVDKTFFLGIDEAGRGPVLGPMVYSAFFCDEKQLSILNDLGCA</sequence>
<dbReference type="GO" id="GO:0032299">
    <property type="term" value="C:ribonuclease H2 complex"/>
    <property type="evidence" value="ECO:0007669"/>
    <property type="project" value="TreeGrafter"/>
</dbReference>
<evidence type="ECO:0000256" key="1">
    <source>
        <dbReference type="ARBA" id="ARBA00000077"/>
    </source>
</evidence>
<dbReference type="Proteomes" id="UP000663873">
    <property type="component" value="Unassembled WGS sequence"/>
</dbReference>
<dbReference type="EMBL" id="CAJOBP010030321">
    <property type="protein sequence ID" value="CAF4655401.1"/>
    <property type="molecule type" value="Genomic_DNA"/>
</dbReference>
<dbReference type="EC" id="3.1.26.4" evidence="7"/>
<dbReference type="PROSITE" id="PS51975">
    <property type="entry name" value="RNASE_H_2"/>
    <property type="match status" value="1"/>
</dbReference>
<keyword evidence="4 7" id="KW-0255">Endonuclease</keyword>
<dbReference type="GO" id="GO:0046872">
    <property type="term" value="F:metal ion binding"/>
    <property type="evidence" value="ECO:0007669"/>
    <property type="project" value="UniProtKB-KW"/>
</dbReference>
<keyword evidence="2 7" id="KW-0540">Nuclease</keyword>
<keyword evidence="10" id="KW-1185">Reference proteome</keyword>
<evidence type="ECO:0000313" key="9">
    <source>
        <dbReference type="EMBL" id="CAF4655401.1"/>
    </source>
</evidence>
<comment type="catalytic activity">
    <reaction evidence="1 7">
        <text>Endonucleolytic cleavage to 5'-phosphomonoester.</text>
        <dbReference type="EC" id="3.1.26.4"/>
    </reaction>
</comment>
<dbReference type="PANTHER" id="PTHR10954:SF7">
    <property type="entry name" value="RIBONUCLEASE H2 SUBUNIT A"/>
    <property type="match status" value="1"/>
</dbReference>
<reference evidence="9" key="1">
    <citation type="submission" date="2021-02" db="EMBL/GenBank/DDBJ databases">
        <authorList>
            <person name="Nowell W R."/>
        </authorList>
    </citation>
    <scope>NUCLEOTIDE SEQUENCE</scope>
</reference>
<name>A0A821FWR2_9BILA</name>
<evidence type="ECO:0000256" key="7">
    <source>
        <dbReference type="RuleBase" id="RU003515"/>
    </source>
</evidence>
<feature type="domain" description="RNase H type-2" evidence="8">
    <location>
        <begin position="30"/>
        <end position="68"/>
    </location>
</feature>
<dbReference type="PANTHER" id="PTHR10954">
    <property type="entry name" value="RIBONUCLEASE H2 SUBUNIT A"/>
    <property type="match status" value="1"/>
</dbReference>
<evidence type="ECO:0000256" key="2">
    <source>
        <dbReference type="ARBA" id="ARBA00022722"/>
    </source>
</evidence>
<comment type="similarity">
    <text evidence="7">Belongs to the RNase HII family.</text>
</comment>
<dbReference type="InterPro" id="IPR036397">
    <property type="entry name" value="RNaseH_sf"/>
</dbReference>
<accession>A0A821FWR2</accession>
<evidence type="ECO:0000313" key="10">
    <source>
        <dbReference type="Proteomes" id="UP000663873"/>
    </source>
</evidence>
<dbReference type="GO" id="GO:0006298">
    <property type="term" value="P:mismatch repair"/>
    <property type="evidence" value="ECO:0007669"/>
    <property type="project" value="TreeGrafter"/>
</dbReference>
<evidence type="ECO:0000256" key="4">
    <source>
        <dbReference type="ARBA" id="ARBA00022759"/>
    </source>
</evidence>
<dbReference type="AlphaFoldDB" id="A0A821FWR2"/>
<evidence type="ECO:0000259" key="8">
    <source>
        <dbReference type="PROSITE" id="PS51975"/>
    </source>
</evidence>
<evidence type="ECO:0000256" key="3">
    <source>
        <dbReference type="ARBA" id="ARBA00022723"/>
    </source>
</evidence>
<organism evidence="9 10">
    <name type="scientific">Rotaria socialis</name>
    <dbReference type="NCBI Taxonomy" id="392032"/>
    <lineage>
        <taxon>Eukaryota</taxon>
        <taxon>Metazoa</taxon>
        <taxon>Spiralia</taxon>
        <taxon>Gnathifera</taxon>
        <taxon>Rotifera</taxon>
        <taxon>Eurotatoria</taxon>
        <taxon>Bdelloidea</taxon>
        <taxon>Philodinida</taxon>
        <taxon>Philodinidae</taxon>
        <taxon>Rotaria</taxon>
    </lineage>
</organism>
<dbReference type="InterPro" id="IPR001352">
    <property type="entry name" value="RNase_HII/HIII"/>
</dbReference>
<keyword evidence="5 7" id="KW-0378">Hydrolase</keyword>
<dbReference type="InterPro" id="IPR012337">
    <property type="entry name" value="RNaseH-like_sf"/>
</dbReference>
<comment type="function">
    <text evidence="7">Endonuclease that specifically degrades the RNA of RNA-DNA hybrids.</text>
</comment>
<keyword evidence="3" id="KW-0479">Metal-binding</keyword>
<dbReference type="Gene3D" id="3.30.420.10">
    <property type="entry name" value="Ribonuclease H-like superfamily/Ribonuclease H"/>
    <property type="match status" value="1"/>
</dbReference>
<dbReference type="GO" id="GO:0043137">
    <property type="term" value="P:DNA replication, removal of RNA primer"/>
    <property type="evidence" value="ECO:0007669"/>
    <property type="project" value="TreeGrafter"/>
</dbReference>
<evidence type="ECO:0000256" key="5">
    <source>
        <dbReference type="ARBA" id="ARBA00022801"/>
    </source>
</evidence>